<name>A0AAW5F5K7_CLOSY</name>
<dbReference type="Pfam" id="PF03167">
    <property type="entry name" value="UDG"/>
    <property type="match status" value="1"/>
</dbReference>
<dbReference type="InterPro" id="IPR005122">
    <property type="entry name" value="Uracil-DNA_glycosylase-like"/>
</dbReference>
<dbReference type="InterPro" id="IPR026353">
    <property type="entry name" value="Hypoxan-DNA_Glyclase"/>
</dbReference>
<dbReference type="CDD" id="cd10032">
    <property type="entry name" value="UDG-F6_HDG"/>
    <property type="match status" value="1"/>
</dbReference>
<gene>
    <name evidence="2" type="ORF">K5I21_14375</name>
</gene>
<dbReference type="NCBIfam" id="TIGR04274">
    <property type="entry name" value="hypoxanDNAglyco"/>
    <property type="match status" value="1"/>
</dbReference>
<dbReference type="Proteomes" id="UP001203136">
    <property type="component" value="Unassembled WGS sequence"/>
</dbReference>
<keyword evidence="2" id="KW-0378">Hydrolase</keyword>
<sequence>MLNHVVHGIAPVYDQNSEILILGSFPSVKSREACFFYGHPRNRFWPVLAALRKEPLPASTKEKRNFLLRNHIAVWDVIESCDIEGSSDSSIRNAVPNNLNLILKTAPIRQIYTNGGVSAKLYDKYCLPFTKIPAVKLPSTSPANAAASLEKLTGAWSCINVNLPPC</sequence>
<organism evidence="2 3">
    <name type="scientific">Clostridium symbiosum</name>
    <name type="common">Bacteroides symbiosus</name>
    <dbReference type="NCBI Taxonomy" id="1512"/>
    <lineage>
        <taxon>Bacteria</taxon>
        <taxon>Bacillati</taxon>
        <taxon>Bacillota</taxon>
        <taxon>Clostridia</taxon>
        <taxon>Lachnospirales</taxon>
        <taxon>Lachnospiraceae</taxon>
        <taxon>Otoolea</taxon>
    </lineage>
</organism>
<keyword evidence="2" id="KW-0326">Glycosidase</keyword>
<comment type="caution">
    <text evidence="2">The sequence shown here is derived from an EMBL/GenBank/DDBJ whole genome shotgun (WGS) entry which is preliminary data.</text>
</comment>
<evidence type="ECO:0000313" key="2">
    <source>
        <dbReference type="EMBL" id="MCK0087043.1"/>
    </source>
</evidence>
<dbReference type="GO" id="GO:0033958">
    <property type="term" value="F:DNA-deoxyinosine glycosylase activity"/>
    <property type="evidence" value="ECO:0007669"/>
    <property type="project" value="UniProtKB-EC"/>
</dbReference>
<dbReference type="EMBL" id="JAINVB010000001">
    <property type="protein sequence ID" value="MCK0087043.1"/>
    <property type="molecule type" value="Genomic_DNA"/>
</dbReference>
<dbReference type="SUPFAM" id="SSF52141">
    <property type="entry name" value="Uracil-DNA glycosylase-like"/>
    <property type="match status" value="1"/>
</dbReference>
<dbReference type="SMART" id="SM00986">
    <property type="entry name" value="UDG"/>
    <property type="match status" value="1"/>
</dbReference>
<dbReference type="Gene3D" id="3.40.470.10">
    <property type="entry name" value="Uracil-DNA glycosylase-like domain"/>
    <property type="match status" value="1"/>
</dbReference>
<evidence type="ECO:0000313" key="3">
    <source>
        <dbReference type="Proteomes" id="UP001203136"/>
    </source>
</evidence>
<protein>
    <submittedName>
        <fullName evidence="2">DNA-deoxyinosine glycosylase</fullName>
        <ecNumber evidence="2">3.2.2.15</ecNumber>
    </submittedName>
</protein>
<proteinExistence type="predicted"/>
<dbReference type="SMART" id="SM00987">
    <property type="entry name" value="UreE_C"/>
    <property type="match status" value="1"/>
</dbReference>
<accession>A0AAW5F5K7</accession>
<dbReference type="RefSeq" id="WP_081731918.1">
    <property type="nucleotide sequence ID" value="NZ_CP125623.1"/>
</dbReference>
<dbReference type="InterPro" id="IPR036895">
    <property type="entry name" value="Uracil-DNA_glycosylase-like_sf"/>
</dbReference>
<feature type="domain" description="Uracil-DNA glycosylase-like" evidence="1">
    <location>
        <begin position="10"/>
        <end position="160"/>
    </location>
</feature>
<dbReference type="EC" id="3.2.2.15" evidence="2"/>
<dbReference type="AlphaFoldDB" id="A0AAW5F5K7"/>
<reference evidence="2" key="1">
    <citation type="journal article" date="2022" name="Cell Host Microbe">
        <title>Colonization of the live biotherapeutic product VE303 and modulation of the microbiota and metabolites in healthy volunteers.</title>
        <authorList>
            <person name="Dsouza M."/>
            <person name="Menon R."/>
            <person name="Crossette E."/>
            <person name="Bhattarai S.K."/>
            <person name="Schneider J."/>
            <person name="Kim Y.G."/>
            <person name="Reddy S."/>
            <person name="Caballero S."/>
            <person name="Felix C."/>
            <person name="Cornacchione L."/>
            <person name="Hendrickson J."/>
            <person name="Watson A.R."/>
            <person name="Minot S.S."/>
            <person name="Greenfield N."/>
            <person name="Schopf L."/>
            <person name="Szabady R."/>
            <person name="Patarroyo J."/>
            <person name="Smith W."/>
            <person name="Harrison P."/>
            <person name="Kuijper E.J."/>
            <person name="Kelly C.P."/>
            <person name="Olle B."/>
            <person name="Bobilev D."/>
            <person name="Silber J.L."/>
            <person name="Bucci V."/>
            <person name="Roberts B."/>
            <person name="Faith J."/>
            <person name="Norman J.M."/>
        </authorList>
    </citation>
    <scope>NUCLEOTIDE SEQUENCE</scope>
    <source>
        <strain evidence="2">VE303-04</strain>
    </source>
</reference>
<evidence type="ECO:0000259" key="1">
    <source>
        <dbReference type="SMART" id="SM00986"/>
    </source>
</evidence>